<evidence type="ECO:0000313" key="2">
    <source>
        <dbReference type="EMBL" id="NYE95668.1"/>
    </source>
</evidence>
<dbReference type="Proteomes" id="UP000521748">
    <property type="component" value="Unassembled WGS sequence"/>
</dbReference>
<dbReference type="Pfam" id="PF01636">
    <property type="entry name" value="APH"/>
    <property type="match status" value="1"/>
</dbReference>
<evidence type="ECO:0000259" key="1">
    <source>
        <dbReference type="Pfam" id="PF01636"/>
    </source>
</evidence>
<dbReference type="AlphaFoldDB" id="A0A7Y9LU64"/>
<dbReference type="SUPFAM" id="SSF56112">
    <property type="entry name" value="Protein kinase-like (PK-like)"/>
    <property type="match status" value="1"/>
</dbReference>
<comment type="caution">
    <text evidence="2">The sequence shown here is derived from an EMBL/GenBank/DDBJ whole genome shotgun (WGS) entry which is preliminary data.</text>
</comment>
<reference evidence="2 3" key="1">
    <citation type="submission" date="2020-07" db="EMBL/GenBank/DDBJ databases">
        <title>Sequencing the genomes of 1000 actinobacteria strains.</title>
        <authorList>
            <person name="Klenk H.-P."/>
        </authorList>
    </citation>
    <scope>NUCLEOTIDE SEQUENCE [LARGE SCALE GENOMIC DNA]</scope>
    <source>
        <strain evidence="2 3">DSM 102047</strain>
    </source>
</reference>
<dbReference type="InterPro" id="IPR002575">
    <property type="entry name" value="Aminoglycoside_PTrfase"/>
</dbReference>
<protein>
    <recommendedName>
        <fullName evidence="1">Aminoglycoside phosphotransferase domain-containing protein</fullName>
    </recommendedName>
</protein>
<gene>
    <name evidence="2" type="ORF">FHU41_001918</name>
</gene>
<accession>A0A7Y9LU64</accession>
<sequence length="288" mass="32612">MPLDHQNLSTRQRRLLDEWFPGAVLEHDHSWGQVDRAVLELSQAGDRFIVKAGGPTDHHIGREVQAHLNWLEPWSSGGFAPILRHFDLEANLLVTGYLPGELVLGTPAAEDPESYRQAGKLLALLHKQAAVRDDDYEAAENQRSIRWLDGPHRIAPELERWLGEELSSWPTSPVLLVPTHGDWQPRNWLVDQDAIRIIDFGRAALRPAMSDFARLAAQDFRRNPRLEEAFLDGYGSDPREPGAWYRNRVREAIGTAAWAYQVADEGFEAQGHRMLAEVLSDRKTGKTQ</sequence>
<dbReference type="InterPro" id="IPR011009">
    <property type="entry name" value="Kinase-like_dom_sf"/>
</dbReference>
<dbReference type="RefSeq" id="WP_179389423.1">
    <property type="nucleotide sequence ID" value="NZ_JACBYQ010000002.1"/>
</dbReference>
<name>A0A7Y9LU64_9MICC</name>
<feature type="domain" description="Aminoglycoside phosphotransferase" evidence="1">
    <location>
        <begin position="89"/>
        <end position="241"/>
    </location>
</feature>
<evidence type="ECO:0000313" key="3">
    <source>
        <dbReference type="Proteomes" id="UP000521748"/>
    </source>
</evidence>
<proteinExistence type="predicted"/>
<dbReference type="EMBL" id="JACBYQ010000002">
    <property type="protein sequence ID" value="NYE95668.1"/>
    <property type="molecule type" value="Genomic_DNA"/>
</dbReference>
<organism evidence="2 3">
    <name type="scientific">Psychromicrobium silvestre</name>
    <dbReference type="NCBI Taxonomy" id="1645614"/>
    <lineage>
        <taxon>Bacteria</taxon>
        <taxon>Bacillati</taxon>
        <taxon>Actinomycetota</taxon>
        <taxon>Actinomycetes</taxon>
        <taxon>Micrococcales</taxon>
        <taxon>Micrococcaceae</taxon>
        <taxon>Psychromicrobium</taxon>
    </lineage>
</organism>
<dbReference type="Gene3D" id="3.90.1200.10">
    <property type="match status" value="1"/>
</dbReference>
<keyword evidence="3" id="KW-1185">Reference proteome</keyword>